<dbReference type="SUPFAM" id="SSF102400">
    <property type="entry name" value="DNA polymerase III chi subunit"/>
    <property type="match status" value="1"/>
</dbReference>
<dbReference type="GO" id="GO:0006260">
    <property type="term" value="P:DNA replication"/>
    <property type="evidence" value="ECO:0007669"/>
    <property type="project" value="InterPro"/>
</dbReference>
<dbReference type="GO" id="GO:0003677">
    <property type="term" value="F:DNA binding"/>
    <property type="evidence" value="ECO:0007669"/>
    <property type="project" value="InterPro"/>
</dbReference>
<dbReference type="PANTHER" id="PTHR38767">
    <property type="entry name" value="DNA POLYMERASE III SUBUNIT CHI"/>
    <property type="match status" value="1"/>
</dbReference>
<keyword evidence="2" id="KW-1185">Reference proteome</keyword>
<dbReference type="Proteomes" id="UP000317894">
    <property type="component" value="Unassembled WGS sequence"/>
</dbReference>
<accession>A0A552UH83</accession>
<dbReference type="PANTHER" id="PTHR38767:SF1">
    <property type="entry name" value="DNA POLYMERASE III SUBUNIT CHI"/>
    <property type="match status" value="1"/>
</dbReference>
<dbReference type="EMBL" id="VJWA01000001">
    <property type="protein sequence ID" value="TRW17589.1"/>
    <property type="molecule type" value="Genomic_DNA"/>
</dbReference>
<gene>
    <name evidence="1" type="ORF">FMM06_05415</name>
</gene>
<dbReference type="GO" id="GO:0003887">
    <property type="term" value="F:DNA-directed DNA polymerase activity"/>
    <property type="evidence" value="ECO:0007669"/>
    <property type="project" value="InterPro"/>
</dbReference>
<dbReference type="GO" id="GO:0032298">
    <property type="term" value="P:positive regulation of DNA-templated DNA replication initiation"/>
    <property type="evidence" value="ECO:0007669"/>
    <property type="project" value="TreeGrafter"/>
</dbReference>
<dbReference type="InterPro" id="IPR007459">
    <property type="entry name" value="DNA_pol3_chi"/>
</dbReference>
<comment type="caution">
    <text evidence="1">The sequence shown here is derived from an EMBL/GenBank/DDBJ whole genome shotgun (WGS) entry which is preliminary data.</text>
</comment>
<name>A0A552UH83_9SPHN</name>
<dbReference type="OrthoDB" id="9795973at2"/>
<dbReference type="Gene3D" id="3.40.50.10110">
    <property type="entry name" value="DNA polymerase III subunit chi"/>
    <property type="match status" value="1"/>
</dbReference>
<proteinExistence type="predicted"/>
<dbReference type="Pfam" id="PF04364">
    <property type="entry name" value="DNA_pol3_chi"/>
    <property type="match status" value="1"/>
</dbReference>
<dbReference type="NCBIfam" id="NF004347">
    <property type="entry name" value="PRK05728.1-4"/>
    <property type="match status" value="1"/>
</dbReference>
<evidence type="ECO:0000313" key="2">
    <source>
        <dbReference type="Proteomes" id="UP000317894"/>
    </source>
</evidence>
<reference evidence="1 2" key="1">
    <citation type="submission" date="2019-07" db="EMBL/GenBank/DDBJ databases">
        <title>Novel species isolated from glacier.</title>
        <authorList>
            <person name="Liu Q."/>
            <person name="Xin Y.-H."/>
        </authorList>
    </citation>
    <scope>NUCLEOTIDE SEQUENCE [LARGE SCALE GENOMIC DNA]</scope>
    <source>
        <strain evidence="1 2">LB1R16</strain>
    </source>
</reference>
<dbReference type="InterPro" id="IPR036768">
    <property type="entry name" value="PolIII_chi_sf"/>
</dbReference>
<protein>
    <submittedName>
        <fullName evidence="1">DNA polymerase III subunit chi</fullName>
    </submittedName>
</protein>
<evidence type="ECO:0000313" key="1">
    <source>
        <dbReference type="EMBL" id="TRW17589.1"/>
    </source>
</evidence>
<organism evidence="1 2">
    <name type="scientific">Glacieibacterium frigidum</name>
    <dbReference type="NCBI Taxonomy" id="2593303"/>
    <lineage>
        <taxon>Bacteria</taxon>
        <taxon>Pseudomonadati</taxon>
        <taxon>Pseudomonadota</taxon>
        <taxon>Alphaproteobacteria</taxon>
        <taxon>Sphingomonadales</taxon>
        <taxon>Sphingosinicellaceae</taxon>
        <taxon>Glacieibacterium</taxon>
    </lineage>
</organism>
<dbReference type="AlphaFoldDB" id="A0A552UH83"/>
<sequence>MGAPRHRRHGVGVEGRPAVGERRDRVWRAPARPLRRRQLRSVTEVGFYQLASKPLDAVLPRLLEKAVAGGYRAVVRSGDPDVLARLDGALWSYEPASFLPHAVDGEHAAAQPILLTGGEAFANGPDLIAVVDGALPGDLTPFKRALYLFDGGDDDALALARRHWKALKDREGVTPVYWREGEGGRWEKAG</sequence>